<name>A0A8I4A1N9_CALJA</name>
<reference evidence="1" key="3">
    <citation type="submission" date="2025-09" db="UniProtKB">
        <authorList>
            <consortium name="Ensembl"/>
        </authorList>
    </citation>
    <scope>IDENTIFICATION</scope>
</reference>
<dbReference type="Ensembl" id="ENSCJAT00000131942.1">
    <property type="protein sequence ID" value="ENSCJAP00000087208.1"/>
    <property type="gene ID" value="ENSCJAG00000082221.1"/>
</dbReference>
<reference evidence="1 2" key="1">
    <citation type="submission" date="2009-03" db="EMBL/GenBank/DDBJ databases">
        <authorList>
            <person name="Warren W."/>
            <person name="Ye L."/>
            <person name="Minx P."/>
            <person name="Worley K."/>
            <person name="Gibbs R."/>
            <person name="Wilson R.K."/>
        </authorList>
    </citation>
    <scope>NUCLEOTIDE SEQUENCE [LARGE SCALE GENOMIC DNA]</scope>
</reference>
<organism evidence="1 2">
    <name type="scientific">Callithrix jacchus</name>
    <name type="common">White-tufted-ear marmoset</name>
    <name type="synonym">Simia Jacchus</name>
    <dbReference type="NCBI Taxonomy" id="9483"/>
    <lineage>
        <taxon>Eukaryota</taxon>
        <taxon>Metazoa</taxon>
        <taxon>Chordata</taxon>
        <taxon>Craniata</taxon>
        <taxon>Vertebrata</taxon>
        <taxon>Euteleostomi</taxon>
        <taxon>Mammalia</taxon>
        <taxon>Eutheria</taxon>
        <taxon>Euarchontoglires</taxon>
        <taxon>Primates</taxon>
        <taxon>Haplorrhini</taxon>
        <taxon>Platyrrhini</taxon>
        <taxon>Cebidae</taxon>
        <taxon>Callitrichinae</taxon>
        <taxon>Callithrix</taxon>
        <taxon>Callithrix</taxon>
    </lineage>
</organism>
<keyword evidence="2" id="KW-1185">Reference proteome</keyword>
<dbReference type="Proteomes" id="UP000008225">
    <property type="component" value="Chromosome 5"/>
</dbReference>
<protein>
    <submittedName>
        <fullName evidence="1">Uncharacterized protein</fullName>
    </submittedName>
</protein>
<evidence type="ECO:0000313" key="1">
    <source>
        <dbReference type="Ensembl" id="ENSCJAP00000087208.1"/>
    </source>
</evidence>
<proteinExistence type="predicted"/>
<dbReference type="AlphaFoldDB" id="A0A8I4A1N9"/>
<reference evidence="1" key="2">
    <citation type="submission" date="2025-08" db="UniProtKB">
        <authorList>
            <consortium name="Ensembl"/>
        </authorList>
    </citation>
    <scope>IDENTIFICATION</scope>
</reference>
<dbReference type="GeneTree" id="ENSGT00940000161627"/>
<evidence type="ECO:0000313" key="2">
    <source>
        <dbReference type="Proteomes" id="UP000008225"/>
    </source>
</evidence>
<dbReference type="PANTHER" id="PTHR46254">
    <property type="entry name" value="PROTEIN GVQW1-RELATED"/>
    <property type="match status" value="1"/>
</dbReference>
<sequence length="142" mass="16244">FFPWLSDFGILRFIFLLQGIRASTYTFVGGQKQHSFHSNVYSFFLATESSSIAKAGVQWLEFSSLQPLSRRFKLFSCLSLLSSWDYRHVPPHWANFCIFNRVWEKQVGSEVFLTAVGASKPQVSFLTTKMETRISGSDIQVS</sequence>
<accession>A0A8I4A1N9</accession>